<name>A0A8J6TLQ1_9BACT</name>
<gene>
    <name evidence="1" type="ORF">H8E23_05890</name>
</gene>
<sequence length="57" mass="6696">MKKIPKWITLKYDITPNVFECERCGEKREVYLPAAIDDFVLQGQAFAETHKYCKEAE</sequence>
<comment type="caution">
    <text evidence="1">The sequence shown here is derived from an EMBL/GenBank/DDBJ whole genome shotgun (WGS) entry which is preliminary data.</text>
</comment>
<organism evidence="1 2">
    <name type="scientific">Candidatus Desulfatibia profunda</name>
    <dbReference type="NCBI Taxonomy" id="2841695"/>
    <lineage>
        <taxon>Bacteria</taxon>
        <taxon>Pseudomonadati</taxon>
        <taxon>Thermodesulfobacteriota</taxon>
        <taxon>Desulfobacteria</taxon>
        <taxon>Desulfobacterales</taxon>
        <taxon>Desulfobacterales incertae sedis</taxon>
        <taxon>Candidatus Desulfatibia</taxon>
    </lineage>
</organism>
<accession>A0A8J6TLQ1</accession>
<reference evidence="1 2" key="1">
    <citation type="submission" date="2020-08" db="EMBL/GenBank/DDBJ databases">
        <title>Bridging the membrane lipid divide: bacteria of the FCB group superphylum have the potential to synthesize archaeal ether lipids.</title>
        <authorList>
            <person name="Villanueva L."/>
            <person name="Von Meijenfeldt F.A.B."/>
            <person name="Westbye A.B."/>
            <person name="Yadav S."/>
            <person name="Hopmans E.C."/>
            <person name="Dutilh B.E."/>
            <person name="Sinninghe Damste J.S."/>
        </authorList>
    </citation>
    <scope>NUCLEOTIDE SEQUENCE [LARGE SCALE GENOMIC DNA]</scope>
    <source>
        <strain evidence="1">NIOZ-UU30</strain>
    </source>
</reference>
<evidence type="ECO:0000313" key="1">
    <source>
        <dbReference type="EMBL" id="MBC8360908.1"/>
    </source>
</evidence>
<protein>
    <submittedName>
        <fullName evidence="1">Uncharacterized protein</fullName>
    </submittedName>
</protein>
<dbReference type="Proteomes" id="UP000603434">
    <property type="component" value="Unassembled WGS sequence"/>
</dbReference>
<dbReference type="AlphaFoldDB" id="A0A8J6TLQ1"/>
<evidence type="ECO:0000313" key="2">
    <source>
        <dbReference type="Proteomes" id="UP000603434"/>
    </source>
</evidence>
<dbReference type="EMBL" id="JACNJH010000113">
    <property type="protein sequence ID" value="MBC8360908.1"/>
    <property type="molecule type" value="Genomic_DNA"/>
</dbReference>
<proteinExistence type="predicted"/>